<organism evidence="3 4">
    <name type="scientific">Rhodnius prolixus</name>
    <name type="common">Triatomid bug</name>
    <dbReference type="NCBI Taxonomy" id="13249"/>
    <lineage>
        <taxon>Eukaryota</taxon>
        <taxon>Metazoa</taxon>
        <taxon>Ecdysozoa</taxon>
        <taxon>Arthropoda</taxon>
        <taxon>Hexapoda</taxon>
        <taxon>Insecta</taxon>
        <taxon>Pterygota</taxon>
        <taxon>Neoptera</taxon>
        <taxon>Paraneoptera</taxon>
        <taxon>Hemiptera</taxon>
        <taxon>Heteroptera</taxon>
        <taxon>Panheteroptera</taxon>
        <taxon>Cimicomorpha</taxon>
        <taxon>Reduviidae</taxon>
        <taxon>Triatominae</taxon>
        <taxon>Rhodnius</taxon>
    </lineage>
</organism>
<keyword evidence="4" id="KW-1185">Reference proteome</keyword>
<dbReference type="Pfam" id="PF03311">
    <property type="entry name" value="Cornichon"/>
    <property type="match status" value="1"/>
</dbReference>
<dbReference type="SUPFAM" id="SSF102588">
    <property type="entry name" value="LmbE-like"/>
    <property type="match status" value="1"/>
</dbReference>
<dbReference type="Proteomes" id="UP000015103">
    <property type="component" value="Unassembled WGS sequence"/>
</dbReference>
<reference evidence="3" key="1">
    <citation type="submission" date="2015-05" db="UniProtKB">
        <authorList>
            <consortium name="EnsemblMetazoa"/>
        </authorList>
    </citation>
    <scope>IDENTIFICATION</scope>
</reference>
<proteinExistence type="inferred from homology"/>
<dbReference type="SMART" id="SM01398">
    <property type="entry name" value="Cornichon"/>
    <property type="match status" value="1"/>
</dbReference>
<dbReference type="GO" id="GO:0000225">
    <property type="term" value="F:N-acetylglucosaminylphosphatidylinositol deacetylase activity"/>
    <property type="evidence" value="ECO:0007669"/>
    <property type="project" value="UniProtKB-EC"/>
</dbReference>
<evidence type="ECO:0000256" key="1">
    <source>
        <dbReference type="ARBA" id="ARBA00006066"/>
    </source>
</evidence>
<protein>
    <recommendedName>
        <fullName evidence="2">N-acetylglucosaminylphosphatidylinositol deacetylase</fullName>
        <ecNumber evidence="2">3.5.1.89</ecNumber>
    </recommendedName>
</protein>
<evidence type="ECO:0000256" key="2">
    <source>
        <dbReference type="ARBA" id="ARBA00012176"/>
    </source>
</evidence>
<evidence type="ECO:0000313" key="3">
    <source>
        <dbReference type="EnsemblMetazoa" id="RPRC003392-PA"/>
    </source>
</evidence>
<dbReference type="AlphaFoldDB" id="T1HH69"/>
<comment type="similarity">
    <text evidence="1">Belongs to the PIGL family.</text>
</comment>
<dbReference type="InterPro" id="IPR003737">
    <property type="entry name" value="GlcNAc_PI_deacetylase-related"/>
</dbReference>
<dbReference type="FunCoup" id="T1HH69">
    <property type="interactions" value="1249"/>
</dbReference>
<dbReference type="InterPro" id="IPR024078">
    <property type="entry name" value="LmbE-like_dom_sf"/>
</dbReference>
<dbReference type="GO" id="GO:0005783">
    <property type="term" value="C:endoplasmic reticulum"/>
    <property type="evidence" value="ECO:0007669"/>
    <property type="project" value="TreeGrafter"/>
</dbReference>
<dbReference type="Gene3D" id="3.40.50.10320">
    <property type="entry name" value="LmbE-like"/>
    <property type="match status" value="1"/>
</dbReference>
<name>T1HH69_RHOPR</name>
<dbReference type="EC" id="3.5.1.89" evidence="2"/>
<dbReference type="eggNOG" id="KOG3332">
    <property type="taxonomic scope" value="Eukaryota"/>
</dbReference>
<dbReference type="VEuPathDB" id="VectorBase:RPRC003392"/>
<dbReference type="InterPro" id="IPR003377">
    <property type="entry name" value="Cornichon"/>
</dbReference>
<evidence type="ECO:0000313" key="4">
    <source>
        <dbReference type="Proteomes" id="UP000015103"/>
    </source>
</evidence>
<dbReference type="EnsemblMetazoa" id="RPRC003392-RA">
    <property type="protein sequence ID" value="RPRC003392-PA"/>
    <property type="gene ID" value="RPRC003392"/>
</dbReference>
<dbReference type="GO" id="GO:0016020">
    <property type="term" value="C:membrane"/>
    <property type="evidence" value="ECO:0007669"/>
    <property type="project" value="GOC"/>
</dbReference>
<dbReference type="EMBL" id="ACPB03014736">
    <property type="status" value="NOT_ANNOTATED_CDS"/>
    <property type="molecule type" value="Genomic_DNA"/>
</dbReference>
<dbReference type="InParanoid" id="T1HH69"/>
<dbReference type="STRING" id="13249.T1HH69"/>
<dbReference type="Pfam" id="PF02585">
    <property type="entry name" value="PIG-L"/>
    <property type="match status" value="1"/>
</dbReference>
<dbReference type="PANTHER" id="PTHR12993:SF11">
    <property type="entry name" value="N-ACETYLGLUCOSAMINYL-PHOSPHATIDYLINOSITOL DE-N-ACETYLASE"/>
    <property type="match status" value="1"/>
</dbReference>
<dbReference type="HOGENOM" id="CLU_034979_0_1_1"/>
<dbReference type="GO" id="GO:0006506">
    <property type="term" value="P:GPI anchor biosynthetic process"/>
    <property type="evidence" value="ECO:0007669"/>
    <property type="project" value="UniProtKB-UniPathway"/>
</dbReference>
<dbReference type="GO" id="GO:0016192">
    <property type="term" value="P:vesicle-mediated transport"/>
    <property type="evidence" value="ECO:0007669"/>
    <property type="project" value="InterPro"/>
</dbReference>
<accession>T1HH69</accession>
<dbReference type="OMA" id="YVLESVN"/>
<dbReference type="UniPathway" id="UPA00196"/>
<dbReference type="PANTHER" id="PTHR12993">
    <property type="entry name" value="N-ACETYLGLUCOSAMINYL-PHOSPHATIDYLINOSITOL DE-N-ACETYLASE-RELATED"/>
    <property type="match status" value="1"/>
</dbReference>
<dbReference type="eggNOG" id="KOG2729">
    <property type="taxonomic scope" value="Eukaryota"/>
</dbReference>
<sequence length="321" mass="37025">MSEALLFSFSLIDTGAVIFLLVYFWTLIKLLAHAILIPLFLLYQYWWLVLINVPGVAWMAYEYLSVPSGNTGVYDPTEIYKRGQLKKHMRDCLIFLVCEEVDKSWLSNRKLSGCGRVLFVTAHPDDECMFFGPTILSLVQSKAQVNIVCLSLGDLYGRGKNRKKELWLACETLGIDSSLIWLYNHDKLKDDPKVEWRAGLVASIILRTVETLDIDTIITFDKKGVSGHKNHTSIYRAMSLLKSRNSLPSTCRVYLLESVSILRKYTFYADLLLSVLFRNSYLYVCSRKEHKLIVSAMSKHVTQYVWYRKLFMLFSSYVPFS</sequence>